<evidence type="ECO:0000259" key="9">
    <source>
        <dbReference type="Pfam" id="PF00576"/>
    </source>
</evidence>
<evidence type="ECO:0000256" key="8">
    <source>
        <dbReference type="RuleBase" id="RU361270"/>
    </source>
</evidence>
<dbReference type="SUPFAM" id="SSF49472">
    <property type="entry name" value="Transthyretin (synonym: prealbumin)"/>
    <property type="match status" value="1"/>
</dbReference>
<organism evidence="10 11">
    <name type="scientific">Amnibacterium flavum</name>
    <dbReference type="NCBI Taxonomy" id="2173173"/>
    <lineage>
        <taxon>Bacteria</taxon>
        <taxon>Bacillati</taxon>
        <taxon>Actinomycetota</taxon>
        <taxon>Actinomycetes</taxon>
        <taxon>Micrococcales</taxon>
        <taxon>Microbacteriaceae</taxon>
        <taxon>Amnibacterium</taxon>
    </lineage>
</organism>
<comment type="similarity">
    <text evidence="3 8">Belongs to the transthyretin family. 5-hydroxyisourate hydrolase subfamily.</text>
</comment>
<evidence type="ECO:0000256" key="2">
    <source>
        <dbReference type="ARBA" id="ARBA00002704"/>
    </source>
</evidence>
<dbReference type="PANTHER" id="PTHR10395:SF7">
    <property type="entry name" value="5-HYDROXYISOURATE HYDROLASE"/>
    <property type="match status" value="1"/>
</dbReference>
<dbReference type="InterPro" id="IPR000895">
    <property type="entry name" value="Transthyretin/HIU_hydrolase"/>
</dbReference>
<dbReference type="EC" id="3.5.2.17" evidence="8"/>
<comment type="caution">
    <text evidence="10">The sequence shown here is derived from an EMBL/GenBank/DDBJ whole genome shotgun (WGS) entry which is preliminary data.</text>
</comment>
<feature type="binding site" evidence="7">
    <location>
        <position position="45"/>
    </location>
    <ligand>
        <name>substrate</name>
    </ligand>
</feature>
<evidence type="ECO:0000256" key="1">
    <source>
        <dbReference type="ARBA" id="ARBA00001043"/>
    </source>
</evidence>
<dbReference type="InterPro" id="IPR036817">
    <property type="entry name" value="Transthyretin/HIU_hydrolase_sf"/>
</dbReference>
<dbReference type="PANTHER" id="PTHR10395">
    <property type="entry name" value="URICASE AND TRANSTHYRETIN-RELATED"/>
    <property type="match status" value="1"/>
</dbReference>
<dbReference type="AlphaFoldDB" id="A0A2V1HV95"/>
<dbReference type="InterPro" id="IPR014306">
    <property type="entry name" value="Hydroxyisourate_hydrolase"/>
</dbReference>
<evidence type="ECO:0000256" key="4">
    <source>
        <dbReference type="ARBA" id="ARBA00011881"/>
    </source>
</evidence>
<dbReference type="Proteomes" id="UP000244893">
    <property type="component" value="Unassembled WGS sequence"/>
</dbReference>
<dbReference type="GO" id="GO:0033971">
    <property type="term" value="F:hydroxyisourate hydrolase activity"/>
    <property type="evidence" value="ECO:0007669"/>
    <property type="project" value="UniProtKB-EC"/>
</dbReference>
<dbReference type="RefSeq" id="WP_116755387.1">
    <property type="nucleotide sequence ID" value="NZ_JBHUEX010000001.1"/>
</dbReference>
<feature type="domain" description="Transthyretin/hydroxyisourate hydrolase" evidence="9">
    <location>
        <begin position="4"/>
        <end position="109"/>
    </location>
</feature>
<dbReference type="GO" id="GO:0006144">
    <property type="term" value="P:purine nucleobase metabolic process"/>
    <property type="evidence" value="ECO:0007669"/>
    <property type="project" value="UniProtKB-KW"/>
</dbReference>
<evidence type="ECO:0000256" key="5">
    <source>
        <dbReference type="ARBA" id="ARBA00022631"/>
    </source>
</evidence>
<dbReference type="PRINTS" id="PR00189">
    <property type="entry name" value="TRNSTHYRETIN"/>
</dbReference>
<dbReference type="NCBIfam" id="TIGR02962">
    <property type="entry name" value="hdxy_isourate"/>
    <property type="match status" value="1"/>
</dbReference>
<evidence type="ECO:0000256" key="7">
    <source>
        <dbReference type="PIRSR" id="PIRSR600895-51"/>
    </source>
</evidence>
<comment type="catalytic activity">
    <reaction evidence="1 8">
        <text>5-hydroxyisourate + H2O = 5-hydroxy-2-oxo-4-ureido-2,5-dihydro-1H-imidazole-5-carboxylate + H(+)</text>
        <dbReference type="Rhea" id="RHEA:23736"/>
        <dbReference type="ChEBI" id="CHEBI:15377"/>
        <dbReference type="ChEBI" id="CHEBI:15378"/>
        <dbReference type="ChEBI" id="CHEBI:18072"/>
        <dbReference type="ChEBI" id="CHEBI:58639"/>
        <dbReference type="EC" id="3.5.2.17"/>
    </reaction>
</comment>
<keyword evidence="6 8" id="KW-0378">Hydrolase</keyword>
<dbReference type="InterPro" id="IPR023418">
    <property type="entry name" value="Thyroxine_BS"/>
</dbReference>
<keyword evidence="11" id="KW-1185">Reference proteome</keyword>
<dbReference type="CDD" id="cd05822">
    <property type="entry name" value="TLP_HIUase"/>
    <property type="match status" value="1"/>
</dbReference>
<dbReference type="Gene3D" id="2.60.40.180">
    <property type="entry name" value="Transthyretin/hydroxyisourate hydrolase domain"/>
    <property type="match status" value="1"/>
</dbReference>
<dbReference type="Pfam" id="PF00576">
    <property type="entry name" value="Transthyretin"/>
    <property type="match status" value="1"/>
</dbReference>
<dbReference type="InterPro" id="IPR023419">
    <property type="entry name" value="Transthyretin_CS"/>
</dbReference>
<dbReference type="EMBL" id="QEOP01000001">
    <property type="protein sequence ID" value="PVZ95652.1"/>
    <property type="molecule type" value="Genomic_DNA"/>
</dbReference>
<accession>A0A2V1HV95</accession>
<dbReference type="PROSITE" id="PS00768">
    <property type="entry name" value="TRANSTHYRETIN_1"/>
    <property type="match status" value="1"/>
</dbReference>
<proteinExistence type="inferred from homology"/>
<evidence type="ECO:0000313" key="11">
    <source>
        <dbReference type="Proteomes" id="UP000244893"/>
    </source>
</evidence>
<evidence type="ECO:0000256" key="3">
    <source>
        <dbReference type="ARBA" id="ARBA00009850"/>
    </source>
</evidence>
<reference evidence="10 11" key="1">
    <citation type="submission" date="2018-05" db="EMBL/GenBank/DDBJ databases">
        <title>Amnibacterium sp. M8JJ-5, whole genome shotgun sequence.</title>
        <authorList>
            <person name="Tuo L."/>
        </authorList>
    </citation>
    <scope>NUCLEOTIDE SEQUENCE [LARGE SCALE GENOMIC DNA]</scope>
    <source>
        <strain evidence="10 11">M8JJ-5</strain>
    </source>
</reference>
<keyword evidence="5 8" id="KW-0659">Purine metabolism</keyword>
<evidence type="ECO:0000313" key="10">
    <source>
        <dbReference type="EMBL" id="PVZ95652.1"/>
    </source>
</evidence>
<evidence type="ECO:0000256" key="6">
    <source>
        <dbReference type="ARBA" id="ARBA00022801"/>
    </source>
</evidence>
<comment type="subunit">
    <text evidence="4 8">Homotetramer.</text>
</comment>
<name>A0A2V1HV95_9MICO</name>
<sequence>MSQVTTHVLDSALGIPAEGVGVLLETVLPDGWSPIGEGETDADGRIGELGPSSLPEGWYRLTFATDGYFTRSGRETFYPEVSITFAVTTSDHYHVPLLLSPFGYTTYRGS</sequence>
<dbReference type="InterPro" id="IPR023416">
    <property type="entry name" value="Transthyretin/HIU_hydrolase_d"/>
</dbReference>
<dbReference type="OrthoDB" id="9792386at2"/>
<comment type="function">
    <text evidence="2">Catalyzes the hydrolysis of 5-hydroxyisourate (HIU) to 2-oxo-4-hydroxy-4-carboxy-5-ureidoimidazoline (OHCU).</text>
</comment>
<gene>
    <name evidence="10" type="primary">uraH</name>
    <name evidence="10" type="ORF">DDQ50_03990</name>
</gene>
<feature type="binding site" evidence="7">
    <location>
        <position position="107"/>
    </location>
    <ligand>
        <name>substrate</name>
    </ligand>
</feature>
<feature type="binding site" evidence="7">
    <location>
        <position position="7"/>
    </location>
    <ligand>
        <name>substrate</name>
    </ligand>
</feature>
<dbReference type="PROSITE" id="PS00769">
    <property type="entry name" value="TRANSTHYRETIN_2"/>
    <property type="match status" value="1"/>
</dbReference>
<protein>
    <recommendedName>
        <fullName evidence="8">5-hydroxyisourate hydrolase</fullName>
        <shortName evidence="8">HIU hydrolase</shortName>
        <shortName evidence="8">HIUHase</shortName>
        <ecNumber evidence="8">3.5.2.17</ecNumber>
    </recommendedName>
</protein>